<feature type="region of interest" description="Disordered" evidence="1">
    <location>
        <begin position="1"/>
        <end position="77"/>
    </location>
</feature>
<feature type="compositionally biased region" description="Basic and acidic residues" evidence="1">
    <location>
        <begin position="165"/>
        <end position="176"/>
    </location>
</feature>
<evidence type="ECO:0000256" key="1">
    <source>
        <dbReference type="SAM" id="MobiDB-lite"/>
    </source>
</evidence>
<evidence type="ECO:0000313" key="3">
    <source>
        <dbReference type="Proteomes" id="UP000030710"/>
    </source>
</evidence>
<sequence length="219" mass="23887">AGAGVRGSLVHPRRPRLRQVDEPTPPRMGDGRSLGFNNALRPKHEKLGFRSHTSDRSTRARYATSAATSASGTATSSAVQPMSVGYRSITQTSTRSPDYVWRAARSRRDLATAVNIADRYDPWGESLPLKSAGDDIPRDGSACDSTTTHRESGENSSQMTLTAYEESKPSASDERRATTNWYSHRVGSLAVLRRGGCHVVVHSRTLGHVTDCRHLQSAQ</sequence>
<organism evidence="2 3">
    <name type="scientific">Haloquadratum walsbyi J07HQW2</name>
    <dbReference type="NCBI Taxonomy" id="1238425"/>
    <lineage>
        <taxon>Archaea</taxon>
        <taxon>Methanobacteriati</taxon>
        <taxon>Methanobacteriota</taxon>
        <taxon>Stenosarchaea group</taxon>
        <taxon>Halobacteria</taxon>
        <taxon>Halobacteriales</taxon>
        <taxon>Haloferacaceae</taxon>
        <taxon>Haloquadratum</taxon>
    </lineage>
</organism>
<dbReference type="eggNOG" id="arCOG00682">
    <property type="taxonomic scope" value="Archaea"/>
</dbReference>
<dbReference type="Proteomes" id="UP000030710">
    <property type="component" value="Unassembled WGS sequence"/>
</dbReference>
<dbReference type="EMBL" id="KE356561">
    <property type="protein sequence ID" value="ERG95572.1"/>
    <property type="molecule type" value="Genomic_DNA"/>
</dbReference>
<proteinExistence type="predicted"/>
<gene>
    <name evidence="2" type="ORF">J07HQW2_02030</name>
</gene>
<protein>
    <submittedName>
        <fullName evidence="2">Uncharacterized protein</fullName>
    </submittedName>
</protein>
<feature type="non-terminal residue" evidence="2">
    <location>
        <position position="1"/>
    </location>
</feature>
<feature type="region of interest" description="Disordered" evidence="1">
    <location>
        <begin position="128"/>
        <end position="176"/>
    </location>
</feature>
<accession>U1PPA2</accession>
<name>U1PPA2_9EURY</name>
<dbReference type="HOGENOM" id="CLU_1258408_0_0_2"/>
<feature type="compositionally biased region" description="Low complexity" evidence="1">
    <location>
        <begin position="60"/>
        <end position="77"/>
    </location>
</feature>
<reference evidence="2 3" key="1">
    <citation type="journal article" date="2013" name="PLoS ONE">
        <title>Assembly-driven community genomics of a hypersaline microbial ecosystem.</title>
        <authorList>
            <person name="Podell S."/>
            <person name="Ugalde J.A."/>
            <person name="Narasingarao P."/>
            <person name="Banfield J.F."/>
            <person name="Heidelberg K.B."/>
            <person name="Allen E.E."/>
        </authorList>
    </citation>
    <scope>NUCLEOTIDE SEQUENCE [LARGE SCALE GENOMIC DNA]</scope>
    <source>
        <strain evidence="3">J07HQW2</strain>
    </source>
</reference>
<feature type="compositionally biased region" description="Basic and acidic residues" evidence="1">
    <location>
        <begin position="45"/>
        <end position="58"/>
    </location>
</feature>
<dbReference type="AlphaFoldDB" id="U1PPA2"/>
<evidence type="ECO:0000313" key="2">
    <source>
        <dbReference type="EMBL" id="ERG95572.1"/>
    </source>
</evidence>